<reference evidence="1 2" key="1">
    <citation type="submission" date="2021-04" db="EMBL/GenBank/DDBJ databases">
        <title>Whole genome sequence analysis of a thiophenic sulfur metabolizing bacteria.</title>
        <authorList>
            <person name="Akhtar N."/>
            <person name="Akram J."/>
            <person name="Aslam A."/>
        </authorList>
    </citation>
    <scope>NUCLEOTIDE SEQUENCE [LARGE SCALE GENOMIC DNA]</scope>
    <source>
        <strain evidence="1 2">3OW</strain>
    </source>
</reference>
<gene>
    <name evidence="1" type="ORF">KFZ73_18735</name>
</gene>
<comment type="caution">
    <text evidence="1">The sequence shown here is derived from an EMBL/GenBank/DDBJ whole genome shotgun (WGS) entry which is preliminary data.</text>
</comment>
<evidence type="ECO:0000313" key="2">
    <source>
        <dbReference type="Proteomes" id="UP000676853"/>
    </source>
</evidence>
<sequence>MIEFPAWYQGGFTDAEKAFYCLLKPYADLTTPQIEVTTWRQWNNDTHPVARLYRSAGASERVEDTSVIELEVFSQDRNTSIQVTEYLRQAILTYRSSGGMVYAVGDVAVSDPDFAAFIKGADDHQGPELIMTENADERVVYSAFRICIRKDRGLPDYASIRDQIIPQG</sequence>
<dbReference type="InterPro" id="IPR057003">
    <property type="entry name" value="Phage_tail_terminator_2"/>
</dbReference>
<dbReference type="EMBL" id="JAGXOE010000057">
    <property type="protein sequence ID" value="MBS4103268.1"/>
    <property type="molecule type" value="Genomic_DNA"/>
</dbReference>
<evidence type="ECO:0000313" key="1">
    <source>
        <dbReference type="EMBL" id="MBS4103268.1"/>
    </source>
</evidence>
<proteinExistence type="predicted"/>
<dbReference type="Proteomes" id="UP000676853">
    <property type="component" value="Unassembled WGS sequence"/>
</dbReference>
<accession>A0ABS5NIL8</accession>
<dbReference type="Pfam" id="PF23841">
    <property type="entry name" value="Phage_tail_terminator_2"/>
    <property type="match status" value="1"/>
</dbReference>
<dbReference type="RefSeq" id="WP_212554696.1">
    <property type="nucleotide sequence ID" value="NZ_JAGXOE010000057.1"/>
</dbReference>
<keyword evidence="2" id="KW-1185">Reference proteome</keyword>
<protein>
    <submittedName>
        <fullName evidence="1">Uncharacterized protein</fullName>
    </submittedName>
</protein>
<name>A0ABS5NIL8_TSUPA</name>
<organism evidence="1 2">
    <name type="scientific">Tsukamurella paurometabola</name>
    <name type="common">Corynebacterium paurometabolum</name>
    <dbReference type="NCBI Taxonomy" id="2061"/>
    <lineage>
        <taxon>Bacteria</taxon>
        <taxon>Bacillati</taxon>
        <taxon>Actinomycetota</taxon>
        <taxon>Actinomycetes</taxon>
        <taxon>Mycobacteriales</taxon>
        <taxon>Tsukamurellaceae</taxon>
        <taxon>Tsukamurella</taxon>
    </lineage>
</organism>